<gene>
    <name evidence="2" type="ORF">WA026_002596</name>
</gene>
<name>A0AAW1TRY2_9CUCU</name>
<feature type="transmembrane region" description="Helical" evidence="1">
    <location>
        <begin position="27"/>
        <end position="49"/>
    </location>
</feature>
<protein>
    <submittedName>
        <fullName evidence="2">Uncharacterized protein</fullName>
    </submittedName>
</protein>
<sequence>MTSYTNFGTTNHRISENLKPIYKNLCFISVVAAFVIGLLLGIILPIVYFKNGTHTTRVIASTNETSKIRTIFISNSFSAKNRSEFNNYPTVSFVENFQRTEKENNGKLIKNGIYWGT</sequence>
<keyword evidence="3" id="KW-1185">Reference proteome</keyword>
<dbReference type="AlphaFoldDB" id="A0AAW1TRY2"/>
<accession>A0AAW1TRY2</accession>
<reference evidence="2 3" key="1">
    <citation type="submission" date="2023-03" db="EMBL/GenBank/DDBJ databases">
        <title>Genome insight into feeding habits of ladybird beetles.</title>
        <authorList>
            <person name="Li H.-S."/>
            <person name="Huang Y.-H."/>
            <person name="Pang H."/>
        </authorList>
    </citation>
    <scope>NUCLEOTIDE SEQUENCE [LARGE SCALE GENOMIC DNA]</scope>
    <source>
        <strain evidence="2">SYSU_2023b</strain>
        <tissue evidence="2">Whole body</tissue>
    </source>
</reference>
<dbReference type="EMBL" id="JARQZJ010000031">
    <property type="protein sequence ID" value="KAK9874242.1"/>
    <property type="molecule type" value="Genomic_DNA"/>
</dbReference>
<dbReference type="Proteomes" id="UP001431783">
    <property type="component" value="Unassembled WGS sequence"/>
</dbReference>
<proteinExistence type="predicted"/>
<evidence type="ECO:0000313" key="3">
    <source>
        <dbReference type="Proteomes" id="UP001431783"/>
    </source>
</evidence>
<keyword evidence="1" id="KW-1133">Transmembrane helix</keyword>
<comment type="caution">
    <text evidence="2">The sequence shown here is derived from an EMBL/GenBank/DDBJ whole genome shotgun (WGS) entry which is preliminary data.</text>
</comment>
<keyword evidence="1" id="KW-0472">Membrane</keyword>
<organism evidence="2 3">
    <name type="scientific">Henosepilachna vigintioctopunctata</name>
    <dbReference type="NCBI Taxonomy" id="420089"/>
    <lineage>
        <taxon>Eukaryota</taxon>
        <taxon>Metazoa</taxon>
        <taxon>Ecdysozoa</taxon>
        <taxon>Arthropoda</taxon>
        <taxon>Hexapoda</taxon>
        <taxon>Insecta</taxon>
        <taxon>Pterygota</taxon>
        <taxon>Neoptera</taxon>
        <taxon>Endopterygota</taxon>
        <taxon>Coleoptera</taxon>
        <taxon>Polyphaga</taxon>
        <taxon>Cucujiformia</taxon>
        <taxon>Coccinelloidea</taxon>
        <taxon>Coccinellidae</taxon>
        <taxon>Epilachninae</taxon>
        <taxon>Epilachnini</taxon>
        <taxon>Henosepilachna</taxon>
    </lineage>
</organism>
<evidence type="ECO:0000313" key="2">
    <source>
        <dbReference type="EMBL" id="KAK9874242.1"/>
    </source>
</evidence>
<evidence type="ECO:0000256" key="1">
    <source>
        <dbReference type="SAM" id="Phobius"/>
    </source>
</evidence>
<keyword evidence="1" id="KW-0812">Transmembrane</keyword>